<dbReference type="SUPFAM" id="SSF51230">
    <property type="entry name" value="Single hybrid motif"/>
    <property type="match status" value="1"/>
</dbReference>
<gene>
    <name evidence="6" type="ORF">PEGY_LOCUS5025</name>
</gene>
<keyword evidence="4" id="KW-0092">Biotin</keyword>
<dbReference type="SMART" id="SM00878">
    <property type="entry name" value="Biotin_carb_C"/>
    <property type="match status" value="1"/>
</dbReference>
<protein>
    <recommendedName>
        <fullName evidence="5">Biotin carboxylation domain-containing protein</fullName>
    </recommendedName>
</protein>
<dbReference type="InterPro" id="IPR013815">
    <property type="entry name" value="ATP_grasp_subdomain_1"/>
</dbReference>
<name>A0A9W4KGZ1_9EURO</name>
<dbReference type="Pfam" id="PF02786">
    <property type="entry name" value="CPSase_L_D2"/>
    <property type="match status" value="1"/>
</dbReference>
<dbReference type="Proteomes" id="UP001154252">
    <property type="component" value="Unassembled WGS sequence"/>
</dbReference>
<dbReference type="InterPro" id="IPR005482">
    <property type="entry name" value="Biotin_COase_C"/>
</dbReference>
<dbReference type="SUPFAM" id="SSF56059">
    <property type="entry name" value="Glutathione synthetase ATP-binding domain-like"/>
    <property type="match status" value="1"/>
</dbReference>
<dbReference type="Gene3D" id="3.30.1490.20">
    <property type="entry name" value="ATP-grasp fold, A domain"/>
    <property type="match status" value="1"/>
</dbReference>
<dbReference type="PANTHER" id="PTHR48095">
    <property type="entry name" value="PYRUVATE CARBOXYLASE SUBUNIT A"/>
    <property type="match status" value="1"/>
</dbReference>
<dbReference type="InterPro" id="IPR011054">
    <property type="entry name" value="Rudment_hybrid_motif"/>
</dbReference>
<dbReference type="SUPFAM" id="SSF51246">
    <property type="entry name" value="Rudiment single hybrid motif"/>
    <property type="match status" value="1"/>
</dbReference>
<keyword evidence="2" id="KW-0547">Nucleotide-binding</keyword>
<proteinExistence type="predicted"/>
<accession>A0A9W4KGZ1</accession>
<dbReference type="Gene3D" id="3.30.470.20">
    <property type="entry name" value="ATP-grasp fold, B domain"/>
    <property type="match status" value="1"/>
</dbReference>
<dbReference type="Pfam" id="PF00364">
    <property type="entry name" value="Biotin_lipoyl"/>
    <property type="match status" value="1"/>
</dbReference>
<sequence>MQSTPGMAFCLSAEFAQEVLDAGLTWIGPDPSVIEALGDKVEARHIAMRVGAPLVAGSDGPVSTVAEVLAFAQQHGLPVAIKAAYGGGARGLKVAWTMEEQFRIAEGLPLCVTHAPVPRGHSIEFRINAEDPGHDSLPPPGVITTFETSFGLGVRLESGVVAGSTIPAVYDSLMAKLIISGATREQVLARARRALQEFCISGLPTILLFHRAVLETDDFIGKCGLKVHMRWVETDFIAMPTPRVRPDPTETSVIRTSVEIDGKLVSVGNLSQLLSGLGSIGVGPAATAEREPEPSRSGSDNIFAPVCGTLRACTVTNAYVSKVDFLAVMEAMKMETQIAAPKAGIVRLAAKEGECLQAGDTLFIFQDSVLLEKY</sequence>
<dbReference type="PROSITE" id="PS50979">
    <property type="entry name" value="BC"/>
    <property type="match status" value="1"/>
</dbReference>
<dbReference type="InterPro" id="IPR011764">
    <property type="entry name" value="Biotin_carboxylation_dom"/>
</dbReference>
<evidence type="ECO:0000256" key="1">
    <source>
        <dbReference type="ARBA" id="ARBA00022598"/>
    </source>
</evidence>
<dbReference type="AlphaFoldDB" id="A0A9W4KGZ1"/>
<dbReference type="InterPro" id="IPR000089">
    <property type="entry name" value="Biotin_lipoyl"/>
</dbReference>
<evidence type="ECO:0000259" key="5">
    <source>
        <dbReference type="PROSITE" id="PS50979"/>
    </source>
</evidence>
<keyword evidence="1" id="KW-0436">Ligase</keyword>
<evidence type="ECO:0000256" key="2">
    <source>
        <dbReference type="ARBA" id="ARBA00022741"/>
    </source>
</evidence>
<dbReference type="InterPro" id="IPR051602">
    <property type="entry name" value="ACC_Biotin_Carboxylase"/>
</dbReference>
<evidence type="ECO:0000313" key="6">
    <source>
        <dbReference type="EMBL" id="CAG8898257.1"/>
    </source>
</evidence>
<evidence type="ECO:0000256" key="4">
    <source>
        <dbReference type="ARBA" id="ARBA00023267"/>
    </source>
</evidence>
<organism evidence="6 7">
    <name type="scientific">Penicillium egyptiacum</name>
    <dbReference type="NCBI Taxonomy" id="1303716"/>
    <lineage>
        <taxon>Eukaryota</taxon>
        <taxon>Fungi</taxon>
        <taxon>Dikarya</taxon>
        <taxon>Ascomycota</taxon>
        <taxon>Pezizomycotina</taxon>
        <taxon>Eurotiomycetes</taxon>
        <taxon>Eurotiomycetidae</taxon>
        <taxon>Eurotiales</taxon>
        <taxon>Aspergillaceae</taxon>
        <taxon>Penicillium</taxon>
    </lineage>
</organism>
<dbReference type="GO" id="GO:0005524">
    <property type="term" value="F:ATP binding"/>
    <property type="evidence" value="ECO:0007669"/>
    <property type="project" value="UniProtKB-KW"/>
</dbReference>
<comment type="caution">
    <text evidence="6">The sequence shown here is derived from an EMBL/GenBank/DDBJ whole genome shotgun (WGS) entry which is preliminary data.</text>
</comment>
<dbReference type="InterPro" id="IPR005479">
    <property type="entry name" value="CPAse_ATP-bd"/>
</dbReference>
<dbReference type="Pfam" id="PF02785">
    <property type="entry name" value="Biotin_carb_C"/>
    <property type="match status" value="1"/>
</dbReference>
<dbReference type="Gene3D" id="3.40.50.20">
    <property type="match status" value="1"/>
</dbReference>
<dbReference type="Gene3D" id="2.40.50.100">
    <property type="match status" value="1"/>
</dbReference>
<feature type="domain" description="Biotin carboxylation" evidence="5">
    <location>
        <begin position="1"/>
        <end position="234"/>
    </location>
</feature>
<evidence type="ECO:0000313" key="7">
    <source>
        <dbReference type="Proteomes" id="UP001154252"/>
    </source>
</evidence>
<dbReference type="EMBL" id="CAJVRC010000863">
    <property type="protein sequence ID" value="CAG8898257.1"/>
    <property type="molecule type" value="Genomic_DNA"/>
</dbReference>
<dbReference type="GO" id="GO:0016874">
    <property type="term" value="F:ligase activity"/>
    <property type="evidence" value="ECO:0007669"/>
    <property type="project" value="UniProtKB-KW"/>
</dbReference>
<dbReference type="CDD" id="cd06850">
    <property type="entry name" value="biotinyl_domain"/>
    <property type="match status" value="1"/>
</dbReference>
<dbReference type="OrthoDB" id="4330600at2759"/>
<dbReference type="InterPro" id="IPR011053">
    <property type="entry name" value="Single_hybrid_motif"/>
</dbReference>
<evidence type="ECO:0000256" key="3">
    <source>
        <dbReference type="ARBA" id="ARBA00022840"/>
    </source>
</evidence>
<keyword evidence="7" id="KW-1185">Reference proteome</keyword>
<dbReference type="PANTHER" id="PTHR48095:SF2">
    <property type="entry name" value="BIOTIN CARBOXYLASE, CHLOROPLASTIC"/>
    <property type="match status" value="1"/>
</dbReference>
<keyword evidence="3" id="KW-0067">ATP-binding</keyword>
<reference evidence="6" key="1">
    <citation type="submission" date="2021-07" db="EMBL/GenBank/DDBJ databases">
        <authorList>
            <person name="Branca A.L. A."/>
        </authorList>
    </citation>
    <scope>NUCLEOTIDE SEQUENCE</scope>
</reference>